<dbReference type="InterPro" id="IPR023509">
    <property type="entry name" value="DTD-like_sf"/>
</dbReference>
<evidence type="ECO:0000256" key="2">
    <source>
        <dbReference type="HAMAP-Rule" id="MF_00518"/>
    </source>
</evidence>
<evidence type="ECO:0000256" key="1">
    <source>
        <dbReference type="ARBA" id="ARBA00009673"/>
    </source>
</evidence>
<dbReference type="AlphaFoldDB" id="A0A918TX81"/>
<evidence type="ECO:0000313" key="4">
    <source>
        <dbReference type="Proteomes" id="UP000644507"/>
    </source>
</evidence>
<keyword evidence="2" id="KW-0820">tRNA-binding</keyword>
<dbReference type="HAMAP" id="MF_00518">
    <property type="entry name" value="Deacylase_Dtd"/>
    <property type="match status" value="1"/>
</dbReference>
<dbReference type="EC" id="3.1.1.96" evidence="2"/>
<dbReference type="GO" id="GO:0106026">
    <property type="term" value="F:Gly-tRNA(Ala) deacylase activity"/>
    <property type="evidence" value="ECO:0007669"/>
    <property type="project" value="UniProtKB-UniRule"/>
</dbReference>
<dbReference type="CDD" id="cd00563">
    <property type="entry name" value="Dtyr_deacylase"/>
    <property type="match status" value="1"/>
</dbReference>
<keyword evidence="2" id="KW-0694">RNA-binding</keyword>
<dbReference type="GO" id="GO:0005737">
    <property type="term" value="C:cytoplasm"/>
    <property type="evidence" value="ECO:0007669"/>
    <property type="project" value="UniProtKB-SubCell"/>
</dbReference>
<dbReference type="NCBIfam" id="TIGR00256">
    <property type="entry name" value="D-aminoacyl-tRNA deacylase"/>
    <property type="match status" value="1"/>
</dbReference>
<dbReference type="GO" id="GO:0043908">
    <property type="term" value="F:Ser(Gly)-tRNA(Ala) hydrolase activity"/>
    <property type="evidence" value="ECO:0007669"/>
    <property type="project" value="UniProtKB-UniRule"/>
</dbReference>
<sequence length="150" mass="16361">MRAVIQRVKKASVHSEGELLAEQGPGLLILLGVSHEDVETDRDWLVRKVVAMRLFEDEEGKMNRSILDTGGEITVVSQFTLFASTKKGNRPSYLGAARPEKANPDYESFCQALSEALGKPVGQGRFGAMMEVSLINDGPVTITIDSRDPA</sequence>
<comment type="catalytic activity">
    <reaction evidence="2">
        <text>a D-aminoacyl-tRNA + H2O = a tRNA + a D-alpha-amino acid + H(+)</text>
        <dbReference type="Rhea" id="RHEA:13953"/>
        <dbReference type="Rhea" id="RHEA-COMP:10123"/>
        <dbReference type="Rhea" id="RHEA-COMP:10124"/>
        <dbReference type="ChEBI" id="CHEBI:15377"/>
        <dbReference type="ChEBI" id="CHEBI:15378"/>
        <dbReference type="ChEBI" id="CHEBI:59871"/>
        <dbReference type="ChEBI" id="CHEBI:78442"/>
        <dbReference type="ChEBI" id="CHEBI:79333"/>
        <dbReference type="EC" id="3.1.1.96"/>
    </reaction>
</comment>
<feature type="short sequence motif" description="Gly-cisPro motif, important for rejection of L-amino acids" evidence="2">
    <location>
        <begin position="138"/>
        <end position="139"/>
    </location>
</feature>
<comment type="similarity">
    <text evidence="1 2">Belongs to the DTD family.</text>
</comment>
<comment type="catalytic activity">
    <reaction evidence="2">
        <text>glycyl-tRNA(Ala) + H2O = tRNA(Ala) + glycine + H(+)</text>
        <dbReference type="Rhea" id="RHEA:53744"/>
        <dbReference type="Rhea" id="RHEA-COMP:9657"/>
        <dbReference type="Rhea" id="RHEA-COMP:13640"/>
        <dbReference type="ChEBI" id="CHEBI:15377"/>
        <dbReference type="ChEBI" id="CHEBI:15378"/>
        <dbReference type="ChEBI" id="CHEBI:57305"/>
        <dbReference type="ChEBI" id="CHEBI:78442"/>
        <dbReference type="ChEBI" id="CHEBI:78522"/>
    </reaction>
</comment>
<dbReference type="GO" id="GO:0019478">
    <property type="term" value="P:D-amino acid catabolic process"/>
    <property type="evidence" value="ECO:0007669"/>
    <property type="project" value="UniProtKB-UniRule"/>
</dbReference>
<protein>
    <recommendedName>
        <fullName evidence="2">D-aminoacyl-tRNA deacylase</fullName>
        <shortName evidence="2">DTD</shortName>
        <ecNumber evidence="2">3.1.1.96</ecNumber>
    </recommendedName>
    <alternativeName>
        <fullName evidence="2">Gly-tRNA(Ala) deacylase</fullName>
        <ecNumber evidence="2">3.1.1.-</ecNumber>
    </alternativeName>
</protein>
<reference evidence="3" key="2">
    <citation type="submission" date="2020-09" db="EMBL/GenBank/DDBJ databases">
        <authorList>
            <person name="Sun Q."/>
            <person name="Kim S."/>
        </authorList>
    </citation>
    <scope>NUCLEOTIDE SEQUENCE</scope>
    <source>
        <strain evidence="3">KCTC 12988</strain>
    </source>
</reference>
<dbReference type="RefSeq" id="WP_189574169.1">
    <property type="nucleotide sequence ID" value="NZ_BMXI01000023.1"/>
</dbReference>
<keyword evidence="4" id="KW-1185">Reference proteome</keyword>
<dbReference type="GO" id="GO:0000049">
    <property type="term" value="F:tRNA binding"/>
    <property type="evidence" value="ECO:0007669"/>
    <property type="project" value="UniProtKB-UniRule"/>
</dbReference>
<dbReference type="Proteomes" id="UP000644507">
    <property type="component" value="Unassembled WGS sequence"/>
</dbReference>
<dbReference type="EMBL" id="BMXI01000023">
    <property type="protein sequence ID" value="GHC67088.1"/>
    <property type="molecule type" value="Genomic_DNA"/>
</dbReference>
<organism evidence="3 4">
    <name type="scientific">Roseibacillus persicicus</name>
    <dbReference type="NCBI Taxonomy" id="454148"/>
    <lineage>
        <taxon>Bacteria</taxon>
        <taxon>Pseudomonadati</taxon>
        <taxon>Verrucomicrobiota</taxon>
        <taxon>Verrucomicrobiia</taxon>
        <taxon>Verrucomicrobiales</taxon>
        <taxon>Verrucomicrobiaceae</taxon>
        <taxon>Roseibacillus</taxon>
    </lineage>
</organism>
<dbReference type="SUPFAM" id="SSF69500">
    <property type="entry name" value="DTD-like"/>
    <property type="match status" value="1"/>
</dbReference>
<keyword evidence="2" id="KW-0963">Cytoplasm</keyword>
<comment type="domain">
    <text evidence="2">A Gly-cisPro motif from one monomer fits into the active site of the other monomer to allow specific chiral rejection of L-amino acids.</text>
</comment>
<comment type="caution">
    <text evidence="3">The sequence shown here is derived from an EMBL/GenBank/DDBJ whole genome shotgun (WGS) entry which is preliminary data.</text>
</comment>
<dbReference type="PANTHER" id="PTHR10472:SF5">
    <property type="entry name" value="D-AMINOACYL-TRNA DEACYLASE 1"/>
    <property type="match status" value="1"/>
</dbReference>
<name>A0A918TX81_9BACT</name>
<dbReference type="GO" id="GO:0051500">
    <property type="term" value="F:D-tyrosyl-tRNA(Tyr) deacylase activity"/>
    <property type="evidence" value="ECO:0007669"/>
    <property type="project" value="TreeGrafter"/>
</dbReference>
<dbReference type="PANTHER" id="PTHR10472">
    <property type="entry name" value="D-TYROSYL-TRNA TYR DEACYLASE"/>
    <property type="match status" value="1"/>
</dbReference>
<dbReference type="InterPro" id="IPR003732">
    <property type="entry name" value="Daa-tRNA_deacyls_DTD"/>
</dbReference>
<dbReference type="EC" id="3.1.1.-" evidence="2"/>
<comment type="subcellular location">
    <subcellularLocation>
        <location evidence="2">Cytoplasm</location>
    </subcellularLocation>
</comment>
<keyword evidence="2" id="KW-0378">Hydrolase</keyword>
<evidence type="ECO:0000313" key="3">
    <source>
        <dbReference type="EMBL" id="GHC67088.1"/>
    </source>
</evidence>
<comment type="function">
    <text evidence="2">An aminoacyl-tRNA editing enzyme that deacylates mischarged D-aminoacyl-tRNAs. Also deacylates mischarged glycyl-tRNA(Ala), protecting cells against glycine mischarging by AlaRS. Acts via tRNA-based rather than protein-based catalysis; rejects L-amino acids rather than detecting D-amino acids in the active site. By recycling D-aminoacyl-tRNA to D-amino acids and free tRNA molecules, this enzyme counteracts the toxicity associated with the formation of D-aminoacyl-tRNA entities in vivo and helps enforce protein L-homochirality.</text>
</comment>
<proteinExistence type="inferred from homology"/>
<dbReference type="FunFam" id="3.50.80.10:FF:000001">
    <property type="entry name" value="D-aminoacyl-tRNA deacylase"/>
    <property type="match status" value="1"/>
</dbReference>
<gene>
    <name evidence="2 3" type="primary">dtd</name>
    <name evidence="3" type="ORF">GCM10007100_38820</name>
</gene>
<comment type="subunit">
    <text evidence="2">Homodimer.</text>
</comment>
<dbReference type="Gene3D" id="3.50.80.10">
    <property type="entry name" value="D-tyrosyl-tRNA(Tyr) deacylase"/>
    <property type="match status" value="1"/>
</dbReference>
<reference evidence="3" key="1">
    <citation type="journal article" date="2014" name="Int. J. Syst. Evol. Microbiol.">
        <title>Complete genome sequence of Corynebacterium casei LMG S-19264T (=DSM 44701T), isolated from a smear-ripened cheese.</title>
        <authorList>
            <consortium name="US DOE Joint Genome Institute (JGI-PGF)"/>
            <person name="Walter F."/>
            <person name="Albersmeier A."/>
            <person name="Kalinowski J."/>
            <person name="Ruckert C."/>
        </authorList>
    </citation>
    <scope>NUCLEOTIDE SEQUENCE</scope>
    <source>
        <strain evidence="3">KCTC 12988</strain>
    </source>
</reference>
<dbReference type="Pfam" id="PF02580">
    <property type="entry name" value="Tyr_Deacylase"/>
    <property type="match status" value="1"/>
</dbReference>
<accession>A0A918TX81</accession>